<keyword evidence="1" id="KW-1133">Transmembrane helix</keyword>
<organism evidence="2 3">
    <name type="scientific">Eumeta variegata</name>
    <name type="common">Bagworm moth</name>
    <name type="synonym">Eumeta japonica</name>
    <dbReference type="NCBI Taxonomy" id="151549"/>
    <lineage>
        <taxon>Eukaryota</taxon>
        <taxon>Metazoa</taxon>
        <taxon>Ecdysozoa</taxon>
        <taxon>Arthropoda</taxon>
        <taxon>Hexapoda</taxon>
        <taxon>Insecta</taxon>
        <taxon>Pterygota</taxon>
        <taxon>Neoptera</taxon>
        <taxon>Endopterygota</taxon>
        <taxon>Lepidoptera</taxon>
        <taxon>Glossata</taxon>
        <taxon>Ditrysia</taxon>
        <taxon>Tineoidea</taxon>
        <taxon>Psychidae</taxon>
        <taxon>Oiketicinae</taxon>
        <taxon>Eumeta</taxon>
    </lineage>
</organism>
<protein>
    <submittedName>
        <fullName evidence="2">Uncharacterized protein</fullName>
    </submittedName>
</protein>
<dbReference type="Proteomes" id="UP000299102">
    <property type="component" value="Unassembled WGS sequence"/>
</dbReference>
<reference evidence="2 3" key="1">
    <citation type="journal article" date="2019" name="Commun. Biol.">
        <title>The bagworm genome reveals a unique fibroin gene that provides high tensile strength.</title>
        <authorList>
            <person name="Kono N."/>
            <person name="Nakamura H."/>
            <person name="Ohtoshi R."/>
            <person name="Tomita M."/>
            <person name="Numata K."/>
            <person name="Arakawa K."/>
        </authorList>
    </citation>
    <scope>NUCLEOTIDE SEQUENCE [LARGE SCALE GENOMIC DNA]</scope>
</reference>
<evidence type="ECO:0000256" key="1">
    <source>
        <dbReference type="SAM" id="Phobius"/>
    </source>
</evidence>
<sequence length="110" mass="11634">MAIWRRLGAGAHPKADARRINRCILYPRIIFNFGSATLSAGPAALGAVILSSRPSLSVSRAAACVGPVLVSFCGLKVPKQRLLASARAASARAPQRCTNQASLRKAFLFT</sequence>
<feature type="transmembrane region" description="Helical" evidence="1">
    <location>
        <begin position="57"/>
        <end position="77"/>
    </location>
</feature>
<evidence type="ECO:0000313" key="3">
    <source>
        <dbReference type="Proteomes" id="UP000299102"/>
    </source>
</evidence>
<gene>
    <name evidence="2" type="ORF">EVAR_69557_1</name>
</gene>
<keyword evidence="1" id="KW-0472">Membrane</keyword>
<comment type="caution">
    <text evidence="2">The sequence shown here is derived from an EMBL/GenBank/DDBJ whole genome shotgun (WGS) entry which is preliminary data.</text>
</comment>
<keyword evidence="3" id="KW-1185">Reference proteome</keyword>
<accession>A0A4C2A364</accession>
<keyword evidence="1" id="KW-0812">Transmembrane</keyword>
<feature type="transmembrane region" description="Helical" evidence="1">
    <location>
        <begin position="29"/>
        <end position="51"/>
    </location>
</feature>
<proteinExistence type="predicted"/>
<dbReference type="AlphaFoldDB" id="A0A4C2A364"/>
<evidence type="ECO:0000313" key="2">
    <source>
        <dbReference type="EMBL" id="GBP94202.1"/>
    </source>
</evidence>
<name>A0A4C2A364_EUMVA</name>
<dbReference type="EMBL" id="BGZK01002474">
    <property type="protein sequence ID" value="GBP94202.1"/>
    <property type="molecule type" value="Genomic_DNA"/>
</dbReference>